<evidence type="ECO:0000256" key="5">
    <source>
        <dbReference type="SAM" id="Coils"/>
    </source>
</evidence>
<dbReference type="InterPro" id="IPR051794">
    <property type="entry name" value="PG_Endopeptidase_C40"/>
</dbReference>
<dbReference type="RefSeq" id="WP_132816932.1">
    <property type="nucleotide sequence ID" value="NZ_SMKI01000046.1"/>
</dbReference>
<dbReference type="Pfam" id="PF00877">
    <property type="entry name" value="NLPC_P60"/>
    <property type="match status" value="1"/>
</dbReference>
<keyword evidence="5" id="KW-0175">Coiled coil</keyword>
<feature type="coiled-coil region" evidence="5">
    <location>
        <begin position="63"/>
        <end position="104"/>
    </location>
</feature>
<dbReference type="AlphaFoldDB" id="A0A4R4TQY2"/>
<keyword evidence="8" id="KW-1185">Reference proteome</keyword>
<protein>
    <submittedName>
        <fullName evidence="7">NlpC/P60 family protein</fullName>
    </submittedName>
</protein>
<comment type="caution">
    <text evidence="7">The sequence shown here is derived from an EMBL/GenBank/DDBJ whole genome shotgun (WGS) entry which is preliminary data.</text>
</comment>
<feature type="domain" description="NlpC/P60" evidence="6">
    <location>
        <begin position="237"/>
        <end position="352"/>
    </location>
</feature>
<dbReference type="PANTHER" id="PTHR47359">
    <property type="entry name" value="PEPTIDOGLYCAN DL-ENDOPEPTIDASE CWLO"/>
    <property type="match status" value="1"/>
</dbReference>
<evidence type="ECO:0000256" key="2">
    <source>
        <dbReference type="ARBA" id="ARBA00022670"/>
    </source>
</evidence>
<keyword evidence="2" id="KW-0645">Protease</keyword>
<evidence type="ECO:0000256" key="4">
    <source>
        <dbReference type="ARBA" id="ARBA00022807"/>
    </source>
</evidence>
<reference evidence="7 8" key="1">
    <citation type="submission" date="2019-03" db="EMBL/GenBank/DDBJ databases">
        <title>Draft genome sequences of novel Actinobacteria.</title>
        <authorList>
            <person name="Sahin N."/>
            <person name="Ay H."/>
            <person name="Saygin H."/>
        </authorList>
    </citation>
    <scope>NUCLEOTIDE SEQUENCE [LARGE SCALE GENOMIC DNA]</scope>
    <source>
        <strain evidence="7 8">DSM 41900</strain>
    </source>
</reference>
<dbReference type="GO" id="GO:0008234">
    <property type="term" value="F:cysteine-type peptidase activity"/>
    <property type="evidence" value="ECO:0007669"/>
    <property type="project" value="UniProtKB-KW"/>
</dbReference>
<gene>
    <name evidence="7" type="ORF">E1283_06525</name>
</gene>
<evidence type="ECO:0000259" key="6">
    <source>
        <dbReference type="PROSITE" id="PS51935"/>
    </source>
</evidence>
<dbReference type="OrthoDB" id="5177647at2"/>
<dbReference type="PROSITE" id="PS51935">
    <property type="entry name" value="NLPC_P60"/>
    <property type="match status" value="1"/>
</dbReference>
<dbReference type="InterPro" id="IPR000064">
    <property type="entry name" value="NLP_P60_dom"/>
</dbReference>
<evidence type="ECO:0000313" key="7">
    <source>
        <dbReference type="EMBL" id="TDC77792.1"/>
    </source>
</evidence>
<feature type="coiled-coil region" evidence="5">
    <location>
        <begin position="151"/>
        <end position="206"/>
    </location>
</feature>
<dbReference type="Gene3D" id="3.90.1720.10">
    <property type="entry name" value="endopeptidase domain like (from Nostoc punctiforme)"/>
    <property type="match status" value="1"/>
</dbReference>
<proteinExistence type="inferred from homology"/>
<accession>A0A4R4TQY2</accession>
<dbReference type="PANTHER" id="PTHR47359:SF3">
    <property type="entry name" value="NLP_P60 DOMAIN-CONTAINING PROTEIN-RELATED"/>
    <property type="match status" value="1"/>
</dbReference>
<name>A0A4R4TQY2_9ACTN</name>
<organism evidence="7 8">
    <name type="scientific">Streptomyces hainanensis</name>
    <dbReference type="NCBI Taxonomy" id="402648"/>
    <lineage>
        <taxon>Bacteria</taxon>
        <taxon>Bacillati</taxon>
        <taxon>Actinomycetota</taxon>
        <taxon>Actinomycetes</taxon>
        <taxon>Kitasatosporales</taxon>
        <taxon>Streptomycetaceae</taxon>
        <taxon>Streptomyces</taxon>
    </lineage>
</organism>
<evidence type="ECO:0000256" key="1">
    <source>
        <dbReference type="ARBA" id="ARBA00007074"/>
    </source>
</evidence>
<sequence length="352" mass="36865">MAHHRRRLWRPSAASVYRKPIRTAATTLTLAGAASALGGVALADPQPSTGEVRDRVEALHHEAEVATEEFNAATEAAGEARRELDRLTDEAARRAAELNRVRDALGSQASAEYRAAGLPASVQLALSSDPDEFLGRAAQVGRSGDRQARALLGVQEQLREVERLRAEAEGQAAALEEAERDARAQREQVETRLAEAERLLATLSESERAAALAEEGAGAVRATAPAGAPATLPAAPGRRAAAAVAFAYAQLGKPYGWGATGPDAYDCSGLTQAAWAAAGVSLPRTSYSQVDAGARVPRSALRPGDLVFYYSGLSHVGMYVGDGQIIHASRPGTPVRLAPVDSMPLVAATRPG</sequence>
<dbReference type="InterPro" id="IPR038765">
    <property type="entry name" value="Papain-like_cys_pep_sf"/>
</dbReference>
<dbReference type="GO" id="GO:0006508">
    <property type="term" value="P:proteolysis"/>
    <property type="evidence" value="ECO:0007669"/>
    <property type="project" value="UniProtKB-KW"/>
</dbReference>
<evidence type="ECO:0000256" key="3">
    <source>
        <dbReference type="ARBA" id="ARBA00022801"/>
    </source>
</evidence>
<comment type="similarity">
    <text evidence="1">Belongs to the peptidase C40 family.</text>
</comment>
<dbReference type="Proteomes" id="UP000295345">
    <property type="component" value="Unassembled WGS sequence"/>
</dbReference>
<evidence type="ECO:0000313" key="8">
    <source>
        <dbReference type="Proteomes" id="UP000295345"/>
    </source>
</evidence>
<dbReference type="EMBL" id="SMKI01000046">
    <property type="protein sequence ID" value="TDC77792.1"/>
    <property type="molecule type" value="Genomic_DNA"/>
</dbReference>
<keyword evidence="3" id="KW-0378">Hydrolase</keyword>
<keyword evidence="4" id="KW-0788">Thiol protease</keyword>
<dbReference type="SUPFAM" id="SSF54001">
    <property type="entry name" value="Cysteine proteinases"/>
    <property type="match status" value="1"/>
</dbReference>